<accession>A0AAD3HG87</accession>
<sequence length="235" mass="25131">MLSRQPGAHRTIHRRDHSRRLCASLRPHLNVARTRASEQQYGPRQVVARPDGPEQRGGQSGSERDSDSDTESLPLLVAEAKGDDTSKAGTLAGLGSIGGIVLLLASGMLLKDTIKDFLEFFISAVDSWGPLGYVAYAAVYTGLEVLAVPAIPLTMTAGVIFGPIPGTIVTSLSGTAAATIAFLIARYAARDRVMRWARRNSKFAAIDRAIAKNGFKVGEISHDTEMMAGSVRRGK</sequence>
<dbReference type="InterPro" id="IPR053240">
    <property type="entry name" value="VTT_domain"/>
</dbReference>
<feature type="transmembrane region" description="Helical" evidence="2">
    <location>
        <begin position="131"/>
        <end position="152"/>
    </location>
</feature>
<feature type="transmembrane region" description="Helical" evidence="2">
    <location>
        <begin position="164"/>
        <end position="189"/>
    </location>
</feature>
<dbReference type="PANTHER" id="PTHR46826">
    <property type="match status" value="1"/>
</dbReference>
<evidence type="ECO:0000313" key="5">
    <source>
        <dbReference type="Proteomes" id="UP001054857"/>
    </source>
</evidence>
<evidence type="ECO:0000259" key="3">
    <source>
        <dbReference type="Pfam" id="PF09335"/>
    </source>
</evidence>
<reference evidence="4 5" key="1">
    <citation type="journal article" date="2021" name="Sci. Rep.">
        <title>Genome sequencing of the multicellular alga Astrephomene provides insights into convergent evolution of germ-soma differentiation.</title>
        <authorList>
            <person name="Yamashita S."/>
            <person name="Yamamoto K."/>
            <person name="Matsuzaki R."/>
            <person name="Suzuki S."/>
            <person name="Yamaguchi H."/>
            <person name="Hirooka S."/>
            <person name="Minakuchi Y."/>
            <person name="Miyagishima S."/>
            <person name="Kawachi M."/>
            <person name="Toyoda A."/>
            <person name="Nozaki H."/>
        </authorList>
    </citation>
    <scope>NUCLEOTIDE SEQUENCE [LARGE SCALE GENOMIC DNA]</scope>
    <source>
        <strain evidence="4 5">NIES-4017</strain>
    </source>
</reference>
<keyword evidence="2" id="KW-0812">Transmembrane</keyword>
<keyword evidence="5" id="KW-1185">Reference proteome</keyword>
<dbReference type="EMBL" id="BMAR01000001">
    <property type="protein sequence ID" value="GFR39697.1"/>
    <property type="molecule type" value="Genomic_DNA"/>
</dbReference>
<dbReference type="InterPro" id="IPR032816">
    <property type="entry name" value="VTT_dom"/>
</dbReference>
<dbReference type="PANTHER" id="PTHR46826:SF1">
    <property type="entry name" value="TVP38_TMEM64 FAMILY MEMBRANE PROTEIN YDJX"/>
    <property type="match status" value="1"/>
</dbReference>
<keyword evidence="2" id="KW-0472">Membrane</keyword>
<organism evidence="4 5">
    <name type="scientific">Astrephomene gubernaculifera</name>
    <dbReference type="NCBI Taxonomy" id="47775"/>
    <lineage>
        <taxon>Eukaryota</taxon>
        <taxon>Viridiplantae</taxon>
        <taxon>Chlorophyta</taxon>
        <taxon>core chlorophytes</taxon>
        <taxon>Chlorophyceae</taxon>
        <taxon>CS clade</taxon>
        <taxon>Chlamydomonadales</taxon>
        <taxon>Astrephomenaceae</taxon>
        <taxon>Astrephomene</taxon>
    </lineage>
</organism>
<feature type="domain" description="VTT" evidence="3">
    <location>
        <begin position="148"/>
        <end position="216"/>
    </location>
</feature>
<dbReference type="Pfam" id="PF09335">
    <property type="entry name" value="VTT_dom"/>
    <property type="match status" value="1"/>
</dbReference>
<name>A0AAD3HG87_9CHLO</name>
<dbReference type="AlphaFoldDB" id="A0AAD3HG87"/>
<evidence type="ECO:0000256" key="1">
    <source>
        <dbReference type="SAM" id="MobiDB-lite"/>
    </source>
</evidence>
<evidence type="ECO:0000313" key="4">
    <source>
        <dbReference type="EMBL" id="GFR39697.1"/>
    </source>
</evidence>
<proteinExistence type="predicted"/>
<evidence type="ECO:0000256" key="2">
    <source>
        <dbReference type="SAM" id="Phobius"/>
    </source>
</evidence>
<protein>
    <recommendedName>
        <fullName evidence="3">VTT domain-containing protein</fullName>
    </recommendedName>
</protein>
<dbReference type="Proteomes" id="UP001054857">
    <property type="component" value="Unassembled WGS sequence"/>
</dbReference>
<comment type="caution">
    <text evidence="4">The sequence shown here is derived from an EMBL/GenBank/DDBJ whole genome shotgun (WGS) entry which is preliminary data.</text>
</comment>
<keyword evidence="2" id="KW-1133">Transmembrane helix</keyword>
<feature type="transmembrane region" description="Helical" evidence="2">
    <location>
        <begin position="91"/>
        <end position="110"/>
    </location>
</feature>
<gene>
    <name evidence="4" type="ORF">Agub_g176</name>
</gene>
<feature type="region of interest" description="Disordered" evidence="1">
    <location>
        <begin position="33"/>
        <end position="70"/>
    </location>
</feature>